<feature type="compositionally biased region" description="Basic and acidic residues" evidence="1">
    <location>
        <begin position="93"/>
        <end position="106"/>
    </location>
</feature>
<comment type="caution">
    <text evidence="2">The sequence shown here is derived from an EMBL/GenBank/DDBJ whole genome shotgun (WGS) entry which is preliminary data.</text>
</comment>
<protein>
    <submittedName>
        <fullName evidence="2">Uncharacterized protein</fullName>
    </submittedName>
</protein>
<reference evidence="2 3" key="1">
    <citation type="journal article" date="2018" name="BMC Genomics">
        <title>Genomic comparison of Trypanosoma conorhini and Trypanosoma rangeli to Trypanosoma cruzi strains of high and low virulence.</title>
        <authorList>
            <person name="Bradwell K.R."/>
            <person name="Koparde V.N."/>
            <person name="Matveyev A.V."/>
            <person name="Serrano M.G."/>
            <person name="Alves J.M."/>
            <person name="Parikh H."/>
            <person name="Huang B."/>
            <person name="Lee V."/>
            <person name="Espinosa-Alvarez O."/>
            <person name="Ortiz P.A."/>
            <person name="Costa-Martins A.G."/>
            <person name="Teixeira M.M."/>
            <person name="Buck G.A."/>
        </authorList>
    </citation>
    <scope>NUCLEOTIDE SEQUENCE [LARGE SCALE GENOMIC DNA]</scope>
    <source>
        <strain evidence="2 3">AM80</strain>
    </source>
</reference>
<name>A0A3R7R534_TRYRA</name>
<dbReference type="GeneID" id="40333947"/>
<accession>A0A3R7R534</accession>
<sequence>MHQSAAAVACWRPLWEEVCGGMGCDKVPLVRQTPNLHLPLTGLGSPCVGCSLHEYEAAGGALQLNSLTVQPSPGAIVRVMQRRLTLLVCRPSRAEGCRSHSKKVPEDTPSSDNTAKEIIQPRNTVDPVR</sequence>
<keyword evidence="3" id="KW-1185">Reference proteome</keyword>
<dbReference type="Proteomes" id="UP000283634">
    <property type="component" value="Unassembled WGS sequence"/>
</dbReference>
<gene>
    <name evidence="2" type="ORF">TraAM80_10014</name>
</gene>
<feature type="region of interest" description="Disordered" evidence="1">
    <location>
        <begin position="93"/>
        <end position="129"/>
    </location>
</feature>
<evidence type="ECO:0000313" key="2">
    <source>
        <dbReference type="EMBL" id="RNE96127.1"/>
    </source>
</evidence>
<evidence type="ECO:0000256" key="1">
    <source>
        <dbReference type="SAM" id="MobiDB-lite"/>
    </source>
</evidence>
<proteinExistence type="predicted"/>
<dbReference type="RefSeq" id="XP_029233540.1">
    <property type="nucleotide sequence ID" value="XM_029386666.1"/>
</dbReference>
<organism evidence="2 3">
    <name type="scientific">Trypanosoma rangeli</name>
    <dbReference type="NCBI Taxonomy" id="5698"/>
    <lineage>
        <taxon>Eukaryota</taxon>
        <taxon>Discoba</taxon>
        <taxon>Euglenozoa</taxon>
        <taxon>Kinetoplastea</taxon>
        <taxon>Metakinetoplastina</taxon>
        <taxon>Trypanosomatida</taxon>
        <taxon>Trypanosomatidae</taxon>
        <taxon>Trypanosoma</taxon>
        <taxon>Herpetosoma</taxon>
    </lineage>
</organism>
<dbReference type="AlphaFoldDB" id="A0A3R7R534"/>
<evidence type="ECO:0000313" key="3">
    <source>
        <dbReference type="Proteomes" id="UP000283634"/>
    </source>
</evidence>
<dbReference type="EMBL" id="MKGL01000740">
    <property type="protein sequence ID" value="RNE96127.1"/>
    <property type="molecule type" value="Genomic_DNA"/>
</dbReference>